<dbReference type="InterPro" id="IPR046796">
    <property type="entry name" value="Transposase_32_dom"/>
</dbReference>
<dbReference type="EMBL" id="JASCZI010241762">
    <property type="protein sequence ID" value="MED6206520.1"/>
    <property type="molecule type" value="Genomic_DNA"/>
</dbReference>
<proteinExistence type="predicted"/>
<organism evidence="2 3">
    <name type="scientific">Stylosanthes scabra</name>
    <dbReference type="NCBI Taxonomy" id="79078"/>
    <lineage>
        <taxon>Eukaryota</taxon>
        <taxon>Viridiplantae</taxon>
        <taxon>Streptophyta</taxon>
        <taxon>Embryophyta</taxon>
        <taxon>Tracheophyta</taxon>
        <taxon>Spermatophyta</taxon>
        <taxon>Magnoliopsida</taxon>
        <taxon>eudicotyledons</taxon>
        <taxon>Gunneridae</taxon>
        <taxon>Pentapetalae</taxon>
        <taxon>rosids</taxon>
        <taxon>fabids</taxon>
        <taxon>Fabales</taxon>
        <taxon>Fabaceae</taxon>
        <taxon>Papilionoideae</taxon>
        <taxon>50 kb inversion clade</taxon>
        <taxon>dalbergioids sensu lato</taxon>
        <taxon>Dalbergieae</taxon>
        <taxon>Pterocarpus clade</taxon>
        <taxon>Stylosanthes</taxon>
    </lineage>
</organism>
<evidence type="ECO:0000259" key="1">
    <source>
        <dbReference type="Pfam" id="PF20167"/>
    </source>
</evidence>
<feature type="domain" description="Putative plant transposon protein" evidence="1">
    <location>
        <begin position="1"/>
        <end position="178"/>
    </location>
</feature>
<reference evidence="2 3" key="1">
    <citation type="journal article" date="2023" name="Plants (Basel)">
        <title>Bridging the Gap: Combining Genomics and Transcriptomics Approaches to Understand Stylosanthes scabra, an Orphan Legume from the Brazilian Caatinga.</title>
        <authorList>
            <person name="Ferreira-Neto J.R.C."/>
            <person name="da Silva M.D."/>
            <person name="Binneck E."/>
            <person name="de Melo N.F."/>
            <person name="da Silva R.H."/>
            <person name="de Melo A.L.T.M."/>
            <person name="Pandolfi V."/>
            <person name="Bustamante F.O."/>
            <person name="Brasileiro-Vidal A.C."/>
            <person name="Benko-Iseppon A.M."/>
        </authorList>
    </citation>
    <scope>NUCLEOTIDE SEQUENCE [LARGE SCALE GENOMIC DNA]</scope>
    <source>
        <tissue evidence="2">Leaves</tissue>
    </source>
</reference>
<dbReference type="Pfam" id="PF20167">
    <property type="entry name" value="Transposase_32"/>
    <property type="match status" value="1"/>
</dbReference>
<name>A0ABU6Y9N5_9FABA</name>
<accession>A0ABU6Y9N5</accession>
<evidence type="ECO:0000313" key="2">
    <source>
        <dbReference type="EMBL" id="MED6206520.1"/>
    </source>
</evidence>
<evidence type="ECO:0000313" key="3">
    <source>
        <dbReference type="Proteomes" id="UP001341840"/>
    </source>
</evidence>
<dbReference type="Proteomes" id="UP001341840">
    <property type="component" value="Unassembled WGS sequence"/>
</dbReference>
<gene>
    <name evidence="2" type="ORF">PIB30_027612</name>
</gene>
<protein>
    <recommendedName>
        <fullName evidence="1">Putative plant transposon protein domain-containing protein</fullName>
    </recommendedName>
</protein>
<keyword evidence="3" id="KW-1185">Reference proteome</keyword>
<sequence>MIREFYANAARSEEEMEGLERHPYTSYVRGVVIDFSPANIRRVMRFKEDTPGAVNNYDNRQTNDQQLDAVLRDLYIPGATWKMGTGRNPKPIQLRRPEPVPLARGWQEFIIYNLIPIGNKSEITVTRAVLIHSIMQGDDIRAEELIADNILLIARGLGGNEKLDFPSTIYKLCREAKVRKREYGDLEEIPKGRFIIAEVMETVRVPKVVIGQL</sequence>
<comment type="caution">
    <text evidence="2">The sequence shown here is derived from an EMBL/GenBank/DDBJ whole genome shotgun (WGS) entry which is preliminary data.</text>
</comment>